<dbReference type="EMBL" id="GBRH01194417">
    <property type="protein sequence ID" value="JAE03479.1"/>
    <property type="molecule type" value="Transcribed_RNA"/>
</dbReference>
<organism evidence="1">
    <name type="scientific">Arundo donax</name>
    <name type="common">Giant reed</name>
    <name type="synonym">Donax arundinaceus</name>
    <dbReference type="NCBI Taxonomy" id="35708"/>
    <lineage>
        <taxon>Eukaryota</taxon>
        <taxon>Viridiplantae</taxon>
        <taxon>Streptophyta</taxon>
        <taxon>Embryophyta</taxon>
        <taxon>Tracheophyta</taxon>
        <taxon>Spermatophyta</taxon>
        <taxon>Magnoliopsida</taxon>
        <taxon>Liliopsida</taxon>
        <taxon>Poales</taxon>
        <taxon>Poaceae</taxon>
        <taxon>PACMAD clade</taxon>
        <taxon>Arundinoideae</taxon>
        <taxon>Arundineae</taxon>
        <taxon>Arundo</taxon>
    </lineage>
</organism>
<accession>A0A0A9EWX9</accession>
<dbReference type="AlphaFoldDB" id="A0A0A9EWX9"/>
<protein>
    <submittedName>
        <fullName evidence="1">Uncharacterized protein</fullName>
    </submittedName>
</protein>
<sequence length="76" mass="7967">MAPAAEGSSTVGNIRSDRIGSEVQSGLGLGVFRWTGLGRWSGLSGPGLGRPVRPSREMCGLCHDCRWAQGSDHVSV</sequence>
<reference evidence="1" key="2">
    <citation type="journal article" date="2015" name="Data Brief">
        <title>Shoot transcriptome of the giant reed, Arundo donax.</title>
        <authorList>
            <person name="Barrero R.A."/>
            <person name="Guerrero F.D."/>
            <person name="Moolhuijzen P."/>
            <person name="Goolsby J.A."/>
            <person name="Tidwell J."/>
            <person name="Bellgard S.E."/>
            <person name="Bellgard M.I."/>
        </authorList>
    </citation>
    <scope>NUCLEOTIDE SEQUENCE</scope>
    <source>
        <tissue evidence="1">Shoot tissue taken approximately 20 cm above the soil surface</tissue>
    </source>
</reference>
<name>A0A0A9EWX9_ARUDO</name>
<proteinExistence type="predicted"/>
<evidence type="ECO:0000313" key="1">
    <source>
        <dbReference type="EMBL" id="JAE03479.1"/>
    </source>
</evidence>
<reference evidence="1" key="1">
    <citation type="submission" date="2014-09" db="EMBL/GenBank/DDBJ databases">
        <authorList>
            <person name="Magalhaes I.L.F."/>
            <person name="Oliveira U."/>
            <person name="Santos F.R."/>
            <person name="Vidigal T.H.D.A."/>
            <person name="Brescovit A.D."/>
            <person name="Santos A.J."/>
        </authorList>
    </citation>
    <scope>NUCLEOTIDE SEQUENCE</scope>
    <source>
        <tissue evidence="1">Shoot tissue taken approximately 20 cm above the soil surface</tissue>
    </source>
</reference>